<dbReference type="InterPro" id="IPR013083">
    <property type="entry name" value="Znf_RING/FYVE/PHD"/>
</dbReference>
<feature type="non-terminal residue" evidence="1">
    <location>
        <position position="1"/>
    </location>
</feature>
<reference evidence="1" key="1">
    <citation type="submission" date="2021-02" db="EMBL/GenBank/DDBJ databases">
        <authorList>
            <person name="Nowell W R."/>
        </authorList>
    </citation>
    <scope>NUCLEOTIDE SEQUENCE</scope>
</reference>
<evidence type="ECO:0000313" key="3">
    <source>
        <dbReference type="Proteomes" id="UP000663855"/>
    </source>
</evidence>
<dbReference type="GO" id="GO:0005164">
    <property type="term" value="F:tumor necrosis factor receptor binding"/>
    <property type="evidence" value="ECO:0007669"/>
    <property type="project" value="TreeGrafter"/>
</dbReference>
<dbReference type="GO" id="GO:0031625">
    <property type="term" value="F:ubiquitin protein ligase binding"/>
    <property type="evidence" value="ECO:0007669"/>
    <property type="project" value="TreeGrafter"/>
</dbReference>
<dbReference type="GO" id="GO:0061630">
    <property type="term" value="F:ubiquitin protein ligase activity"/>
    <property type="evidence" value="ECO:0007669"/>
    <property type="project" value="TreeGrafter"/>
</dbReference>
<gene>
    <name evidence="2" type="ORF">BYL167_LOCUS66435</name>
    <name evidence="1" type="ORF">CJN711_LOCUS38581</name>
</gene>
<protein>
    <submittedName>
        <fullName evidence="1">Uncharacterized protein</fullName>
    </submittedName>
</protein>
<dbReference type="GO" id="GO:0070842">
    <property type="term" value="P:aggresome assembly"/>
    <property type="evidence" value="ECO:0007669"/>
    <property type="project" value="TreeGrafter"/>
</dbReference>
<dbReference type="GO" id="GO:0006513">
    <property type="term" value="P:protein monoubiquitination"/>
    <property type="evidence" value="ECO:0007669"/>
    <property type="project" value="TreeGrafter"/>
</dbReference>
<accession>A0A816CW14</accession>
<name>A0A816CW14_9BILA</name>
<dbReference type="GO" id="GO:0051865">
    <property type="term" value="P:protein autoubiquitination"/>
    <property type="evidence" value="ECO:0007669"/>
    <property type="project" value="TreeGrafter"/>
</dbReference>
<comment type="caution">
    <text evidence="1">The sequence shown here is derived from an EMBL/GenBank/DDBJ whole genome shotgun (WGS) entry which is preliminary data.</text>
</comment>
<dbReference type="GO" id="GO:0005778">
    <property type="term" value="C:peroxisomal membrane"/>
    <property type="evidence" value="ECO:0007669"/>
    <property type="project" value="TreeGrafter"/>
</dbReference>
<dbReference type="AlphaFoldDB" id="A0A816CW14"/>
<dbReference type="EMBL" id="CAJOBH010243229">
    <property type="protein sequence ID" value="CAF5116504.1"/>
    <property type="molecule type" value="Genomic_DNA"/>
</dbReference>
<proteinExistence type="predicted"/>
<organism evidence="1 3">
    <name type="scientific">Rotaria magnacalcarata</name>
    <dbReference type="NCBI Taxonomy" id="392030"/>
    <lineage>
        <taxon>Eukaryota</taxon>
        <taxon>Metazoa</taxon>
        <taxon>Spiralia</taxon>
        <taxon>Gnathifera</taxon>
        <taxon>Rotifera</taxon>
        <taxon>Eurotatoria</taxon>
        <taxon>Bdelloidea</taxon>
        <taxon>Philodinida</taxon>
        <taxon>Philodinidae</taxon>
        <taxon>Rotaria</taxon>
    </lineage>
</organism>
<evidence type="ECO:0000313" key="1">
    <source>
        <dbReference type="EMBL" id="CAF1625362.1"/>
    </source>
</evidence>
<dbReference type="PANTHER" id="PTHR36754:SF2">
    <property type="entry name" value="E3 UBIQUITIN-PROTEIN LIGASE TRIM37"/>
    <property type="match status" value="1"/>
</dbReference>
<dbReference type="InterPro" id="IPR053003">
    <property type="entry name" value="TRIM_RBCC_E3_ubiq-ligases"/>
</dbReference>
<dbReference type="Proteomes" id="UP000663855">
    <property type="component" value="Unassembled WGS sequence"/>
</dbReference>
<dbReference type="GO" id="GO:0016235">
    <property type="term" value="C:aggresome"/>
    <property type="evidence" value="ECO:0007669"/>
    <property type="project" value="TreeGrafter"/>
</dbReference>
<sequence length="46" mass="5354">SLAEIFRYLICMEKLSDDYLCPHCSKLCCYPCIRVNGLIFCSNIFD</sequence>
<dbReference type="Gene3D" id="3.30.40.10">
    <property type="entry name" value="Zinc/RING finger domain, C3HC4 (zinc finger)"/>
    <property type="match status" value="1"/>
</dbReference>
<dbReference type="PANTHER" id="PTHR36754">
    <property type="entry name" value="E3 UBIQUITIN-PROTEIN LIGASE TRIM37"/>
    <property type="match status" value="1"/>
</dbReference>
<dbReference type="Proteomes" id="UP000681967">
    <property type="component" value="Unassembled WGS sequence"/>
</dbReference>
<dbReference type="EMBL" id="CAJNOV010018888">
    <property type="protein sequence ID" value="CAF1625362.1"/>
    <property type="molecule type" value="Genomic_DNA"/>
</dbReference>
<evidence type="ECO:0000313" key="2">
    <source>
        <dbReference type="EMBL" id="CAF5116504.1"/>
    </source>
</evidence>